<dbReference type="SUPFAM" id="SSF47336">
    <property type="entry name" value="ACP-like"/>
    <property type="match status" value="2"/>
</dbReference>
<evidence type="ECO:0000256" key="2">
    <source>
        <dbReference type="ARBA" id="ARBA00022553"/>
    </source>
</evidence>
<dbReference type="FunFam" id="3.10.129.110:FF:000001">
    <property type="entry name" value="Sterigmatocystin biosynthesis polyketide synthase"/>
    <property type="match status" value="1"/>
</dbReference>
<feature type="domain" description="PKS/mFAS DH" evidence="7">
    <location>
        <begin position="1061"/>
        <end position="1370"/>
    </location>
</feature>
<evidence type="ECO:0000259" key="6">
    <source>
        <dbReference type="PROSITE" id="PS52004"/>
    </source>
</evidence>
<dbReference type="InterPro" id="IPR042104">
    <property type="entry name" value="PKS_dehydratase_sf"/>
</dbReference>
<reference evidence="8 9" key="1">
    <citation type="submission" date="2020-03" db="EMBL/GenBank/DDBJ databases">
        <title>Draft Genome Sequence of Cudoniella acicularis.</title>
        <authorList>
            <person name="Buettner E."/>
            <person name="Kellner H."/>
        </authorList>
    </citation>
    <scope>NUCLEOTIDE SEQUENCE [LARGE SCALE GENOMIC DNA]</scope>
    <source>
        <strain evidence="8 9">DSM 108380</strain>
    </source>
</reference>
<dbReference type="InterPro" id="IPR030918">
    <property type="entry name" value="PT_fungal_PKS"/>
</dbReference>
<dbReference type="Gene3D" id="3.30.70.250">
    <property type="entry name" value="Malonyl-CoA ACP transacylase, ACP-binding"/>
    <property type="match status" value="1"/>
</dbReference>
<dbReference type="Pfam" id="PF02801">
    <property type="entry name" value="Ketoacyl-synt_C"/>
    <property type="match status" value="1"/>
</dbReference>
<dbReference type="InterPro" id="IPR009081">
    <property type="entry name" value="PP-bd_ACP"/>
</dbReference>
<feature type="domain" description="Ketosynthase family 3 (KS3)" evidence="6">
    <location>
        <begin position="209"/>
        <end position="583"/>
    </location>
</feature>
<dbReference type="EMBL" id="JAAMPI010000374">
    <property type="protein sequence ID" value="KAF4632140.1"/>
    <property type="molecule type" value="Genomic_DNA"/>
</dbReference>
<dbReference type="InterPro" id="IPR016035">
    <property type="entry name" value="Acyl_Trfase/lysoPLipase"/>
</dbReference>
<dbReference type="PROSITE" id="PS50075">
    <property type="entry name" value="CARRIER"/>
    <property type="match status" value="1"/>
</dbReference>
<feature type="domain" description="Carrier" evidence="5">
    <location>
        <begin position="1405"/>
        <end position="1482"/>
    </location>
</feature>
<dbReference type="InterPro" id="IPR001227">
    <property type="entry name" value="Ac_transferase_dom_sf"/>
</dbReference>
<evidence type="ECO:0000256" key="4">
    <source>
        <dbReference type="PROSITE-ProRule" id="PRU01363"/>
    </source>
</evidence>
<dbReference type="InterPro" id="IPR036736">
    <property type="entry name" value="ACP-like_sf"/>
</dbReference>
<dbReference type="NCBIfam" id="TIGR04532">
    <property type="entry name" value="PT_fungal_PKS"/>
    <property type="match status" value="1"/>
</dbReference>
<dbReference type="InterPro" id="IPR014043">
    <property type="entry name" value="Acyl_transferase_dom"/>
</dbReference>
<dbReference type="Gene3D" id="3.40.366.10">
    <property type="entry name" value="Malonyl-Coenzyme A Acyl Carrier Protein, domain 2"/>
    <property type="match status" value="1"/>
</dbReference>
<dbReference type="PANTHER" id="PTHR43775:SF37">
    <property type="entry name" value="SI:DKEY-61P9.11"/>
    <property type="match status" value="1"/>
</dbReference>
<keyword evidence="2" id="KW-0597">Phosphoprotein</keyword>
<dbReference type="InterPro" id="IPR049551">
    <property type="entry name" value="PKS_DH_C"/>
</dbReference>
<dbReference type="SUPFAM" id="SSF52151">
    <property type="entry name" value="FabD/lysophospholipase-like"/>
    <property type="match status" value="1"/>
</dbReference>
<dbReference type="FunFam" id="3.40.366.10:FF:000002">
    <property type="entry name" value="Probable polyketide synthase 2"/>
    <property type="match status" value="1"/>
</dbReference>
<feature type="active site" description="Proton donor; for dehydratase activity" evidence="4">
    <location>
        <position position="1281"/>
    </location>
</feature>
<dbReference type="InterPro" id="IPR001031">
    <property type="entry name" value="Thioesterase"/>
</dbReference>
<dbReference type="Gene3D" id="3.40.50.1820">
    <property type="entry name" value="alpha/beta hydrolase"/>
    <property type="match status" value="1"/>
</dbReference>
<dbReference type="GO" id="GO:0044550">
    <property type="term" value="P:secondary metabolite biosynthetic process"/>
    <property type="evidence" value="ECO:0007669"/>
    <property type="project" value="TreeGrafter"/>
</dbReference>
<proteinExistence type="predicted"/>
<dbReference type="Gene3D" id="3.10.129.110">
    <property type="entry name" value="Polyketide synthase dehydratase"/>
    <property type="match status" value="1"/>
</dbReference>
<dbReference type="GO" id="GO:0006633">
    <property type="term" value="P:fatty acid biosynthetic process"/>
    <property type="evidence" value="ECO:0007669"/>
    <property type="project" value="InterPro"/>
</dbReference>
<keyword evidence="3" id="KW-0808">Transferase</keyword>
<dbReference type="Pfam" id="PF16073">
    <property type="entry name" value="SAT"/>
    <property type="match status" value="1"/>
</dbReference>
<dbReference type="SMART" id="SM00827">
    <property type="entry name" value="PKS_AT"/>
    <property type="match status" value="1"/>
</dbReference>
<accession>A0A8H4RNK6</accession>
<dbReference type="SUPFAM" id="SSF53901">
    <property type="entry name" value="Thiolase-like"/>
    <property type="match status" value="2"/>
</dbReference>
<comment type="caution">
    <text evidence="8">The sequence shown here is derived from an EMBL/GenBank/DDBJ whole genome shotgun (WGS) entry which is preliminary data.</text>
</comment>
<dbReference type="Pfam" id="PF00975">
    <property type="entry name" value="Thioesterase"/>
    <property type="match status" value="1"/>
</dbReference>
<organism evidence="8 9">
    <name type="scientific">Cudoniella acicularis</name>
    <dbReference type="NCBI Taxonomy" id="354080"/>
    <lineage>
        <taxon>Eukaryota</taxon>
        <taxon>Fungi</taxon>
        <taxon>Dikarya</taxon>
        <taxon>Ascomycota</taxon>
        <taxon>Pezizomycotina</taxon>
        <taxon>Leotiomycetes</taxon>
        <taxon>Helotiales</taxon>
        <taxon>Tricladiaceae</taxon>
        <taxon>Cudoniella</taxon>
    </lineage>
</organism>
<dbReference type="Pfam" id="PF00109">
    <property type="entry name" value="ketoacyl-synt"/>
    <property type="match status" value="1"/>
</dbReference>
<dbReference type="InterPro" id="IPR020841">
    <property type="entry name" value="PKS_Beta-ketoAc_synthase_dom"/>
</dbReference>
<dbReference type="OrthoDB" id="329835at2759"/>
<evidence type="ECO:0000259" key="5">
    <source>
        <dbReference type="PROSITE" id="PS50075"/>
    </source>
</evidence>
<evidence type="ECO:0000256" key="3">
    <source>
        <dbReference type="ARBA" id="ARBA00022679"/>
    </source>
</evidence>
<dbReference type="InterPro" id="IPR029058">
    <property type="entry name" value="AB_hydrolase_fold"/>
</dbReference>
<dbReference type="PANTHER" id="PTHR43775">
    <property type="entry name" value="FATTY ACID SYNTHASE"/>
    <property type="match status" value="1"/>
</dbReference>
<dbReference type="InterPro" id="IPR018201">
    <property type="entry name" value="Ketoacyl_synth_AS"/>
</dbReference>
<evidence type="ECO:0000259" key="7">
    <source>
        <dbReference type="PROSITE" id="PS52019"/>
    </source>
</evidence>
<dbReference type="InterPro" id="IPR016036">
    <property type="entry name" value="Malonyl_transacylase_ACP-bd"/>
</dbReference>
<sequence length="1882" mass="206870">MFYSMALKTWIGYEVAEAAVDEFNKSQGLVLSNKLYISAIGAMSVTITGSPSMRQLLFETSSFLQTLQRKEIPIRGPYHAEHLYNMLDVDKIITFDIVDIISQYCLIHSLVDVATECSPVSALELFRKSVLEILARPFYWDKLVKECVSKIRSSSVPNVRLLAMGPTALANSLISALKVGGGLDLMLEDYISWSSQNTLPKSSDGNTLNAKIAIIVMASRFPDAADHEAFWKMLEQGLDIHREWKGQKLEPHTLRLFIDQPGLFDPRFFNMSPREATQTDPMQRLALSTAYEAMEIAGFVTNRTPSTKAHRVGTFYGQTSDGWREINAAQDIDTYFITGGVRAPDPRRINYHFNFSGPSFSVDTACSSSGMNVLKNPDIFSGLSKGQFLSKTASCKTYDEGADGYCQGDGVVTLILKRLNDAIVDNDPVLGVTRGIGTNHSAEAISITHPHAGAQKFLFQMVMDEAGVDVRSVQYVEMHGIGTQAGGGVEMDSVSSVFAPPQGHKAKRRQDQPLFADVQEEHDSSSLRHKTRINRTFPANLEERSLRIASKPTPLPRPKNASRFIFVNNFSAAGGNTAMLLEDAPFRADLARDPRSTQNIVVSAKSLSSFKRNIQNLLTWSKDQPDSALASLAYTTTARRTHYQYRISIEAADMADFCTSLASHTEVSRQPISSSSKPQVAFAFTGQESHYIGMGQKFYHDIRSFRSNIEDYDQIAQRQGFPSFIGLIDGNIETLSNVSPVITQLAITCCQIALAQLWDSWGVSPSVVVGHSLGEYTALQVAGVLSILDTILLVGRRAELLVSRCTAGTHGMLAVRAELPAVEPMISNLSVEKACINAPGELVFSGAVDQIDRLRETLTVKGIKATKLEIPYAFHSAQVDPILDGFKDSMKSIVFNTPRIPVISSLLGDVVNEFGVFDAEYLVRHCRDNVNFSGGITAALDSETIDGNTIWIEIGPHPVCLNMVKSVIGDDLTTVPSLKRGEDSWKTLASTMSSLFETGVDINWLEYHREFSQCHEVLILPSYSYDDKKYWIDYEEHWCLTKGEKSAAAPPKPAFSTTAIQKIVQEIINPTTALVIGESDLMSPLLRATIEGHLVNGVGLCPLSLYADMALTICHYAHRVANPESPAPHLNVGHMETHKPFVVDLSSNAEKKKLHIEAIIDFQHNRATVTYRTIMTNGNAVEQAQCVVTYEDANVWTNEWERHKYLVQGRIDGLQAGGKGIHHIQRGLAYKLFAALVQYDDKYRGMEEVILNSENLEATSRVSFQSTIKDEKFFMSPYFIDSVAHIAGFIMNANDAVDSKQYVYISHGWESMRFAKKLDAEEKYASYVKMQPVPGSKQMVAGGVYVFEGDDIIGVVGGLKFQCVPRALLDTLLPSGNSKPAATQAMPLPSTGRLRLTERPTTYTPKLTGLTNQALLIIANEVGCEMSELADLILLTDLGIDSLMSLSISGRFRKELELNFNSTVFTDIPTIGSLKGYLAQFDSQSPYISGMSTPEMASSVSGDSDGSFDAMDDVVEDLDLNSGGNQDLVHIIRSTIASEMGVELEEITDNTDLATMGMDSLMSLSILGALREKTGLPMQEKTKTTRNSTTVTTTTTHSTVITSTMIKMGHLSLYPPVWSIVLQGNPKTATRTLFLLPDGSGSATSYTTILDIAPSSLAIYGLNCPFMKDPASFTIGVAGVTQIYMAEIQRRQPKGPYLLEGWSAGGVLAFEMTRQFIKKGKRVSKLILIDSHCPVKLEALPSLFHRFCDSIGLLGSGGPGKLPSWLLPHFAASVRELTSYSQSLDKIRPDTSKMPPTTTIWARDGLVPTADSPQPEWDSNVPMPNSMKWLCENKTNLGPNGWETLVGRKNISCVSTPGNHFTMMRSPITDEVAACIKEALNV</sequence>
<dbReference type="Pfam" id="PF00550">
    <property type="entry name" value="PP-binding"/>
    <property type="match status" value="2"/>
</dbReference>
<dbReference type="SMART" id="SM00825">
    <property type="entry name" value="PKS_KS"/>
    <property type="match status" value="1"/>
</dbReference>
<dbReference type="PROSITE" id="PS52019">
    <property type="entry name" value="PKS_MFAS_DH"/>
    <property type="match status" value="1"/>
</dbReference>
<dbReference type="GO" id="GO:0031177">
    <property type="term" value="F:phosphopantetheine binding"/>
    <property type="evidence" value="ECO:0007669"/>
    <property type="project" value="InterPro"/>
</dbReference>
<name>A0A8H4RNK6_9HELO</name>
<evidence type="ECO:0008006" key="10">
    <source>
        <dbReference type="Google" id="ProtNLM"/>
    </source>
</evidence>
<dbReference type="Gene3D" id="1.10.1200.10">
    <property type="entry name" value="ACP-like"/>
    <property type="match status" value="2"/>
</dbReference>
<protein>
    <recommendedName>
        <fullName evidence="10">Polyketide synthase</fullName>
    </recommendedName>
</protein>
<feature type="region of interest" description="C-terminal hotdog fold" evidence="4">
    <location>
        <begin position="1221"/>
        <end position="1370"/>
    </location>
</feature>
<dbReference type="PROSITE" id="PS00606">
    <property type="entry name" value="KS3_1"/>
    <property type="match status" value="1"/>
</dbReference>
<dbReference type="Pfam" id="PF14765">
    <property type="entry name" value="PS-DH"/>
    <property type="match status" value="1"/>
</dbReference>
<dbReference type="Pfam" id="PF22621">
    <property type="entry name" value="CurL-like_PKS_C"/>
    <property type="match status" value="1"/>
</dbReference>
<dbReference type="InterPro" id="IPR016039">
    <property type="entry name" value="Thiolase-like"/>
</dbReference>
<dbReference type="Gene3D" id="3.30.70.3290">
    <property type="match status" value="1"/>
</dbReference>
<dbReference type="GO" id="GO:0004312">
    <property type="term" value="F:fatty acid synthase activity"/>
    <property type="evidence" value="ECO:0007669"/>
    <property type="project" value="TreeGrafter"/>
</dbReference>
<evidence type="ECO:0000313" key="8">
    <source>
        <dbReference type="EMBL" id="KAF4632140.1"/>
    </source>
</evidence>
<keyword evidence="9" id="KW-1185">Reference proteome</keyword>
<dbReference type="GO" id="GO:0004315">
    <property type="term" value="F:3-oxoacyl-[acyl-carrier-protein] synthase activity"/>
    <property type="evidence" value="ECO:0007669"/>
    <property type="project" value="InterPro"/>
</dbReference>
<dbReference type="InterPro" id="IPR050091">
    <property type="entry name" value="PKS_NRPS_Biosynth_Enz"/>
</dbReference>
<dbReference type="SMART" id="SM00823">
    <property type="entry name" value="PKS_PP"/>
    <property type="match status" value="2"/>
</dbReference>
<dbReference type="SUPFAM" id="SSF53474">
    <property type="entry name" value="alpha/beta-Hydrolases"/>
    <property type="match status" value="1"/>
</dbReference>
<evidence type="ECO:0000313" key="9">
    <source>
        <dbReference type="Proteomes" id="UP000566819"/>
    </source>
</evidence>
<dbReference type="InterPro" id="IPR014030">
    <property type="entry name" value="Ketoacyl_synth_N"/>
</dbReference>
<dbReference type="SUPFAM" id="SSF55048">
    <property type="entry name" value="Probable ACP-binding domain of malonyl-CoA ACP transacylase"/>
    <property type="match status" value="1"/>
</dbReference>
<dbReference type="CDD" id="cd00833">
    <property type="entry name" value="PKS"/>
    <property type="match status" value="1"/>
</dbReference>
<dbReference type="InterPro" id="IPR020806">
    <property type="entry name" value="PKS_PP-bd"/>
</dbReference>
<dbReference type="PROSITE" id="PS52004">
    <property type="entry name" value="KS3_2"/>
    <property type="match status" value="1"/>
</dbReference>
<gene>
    <name evidence="8" type="ORF">G7Y89_g5985</name>
</gene>
<dbReference type="InterPro" id="IPR049900">
    <property type="entry name" value="PKS_mFAS_DH"/>
</dbReference>
<dbReference type="InterPro" id="IPR014031">
    <property type="entry name" value="Ketoacyl_synth_C"/>
</dbReference>
<dbReference type="Proteomes" id="UP000566819">
    <property type="component" value="Unassembled WGS sequence"/>
</dbReference>
<dbReference type="InterPro" id="IPR032088">
    <property type="entry name" value="SAT"/>
</dbReference>
<keyword evidence="1" id="KW-0596">Phosphopantetheine</keyword>
<feature type="region of interest" description="N-terminal hotdog fold" evidence="4">
    <location>
        <begin position="1061"/>
        <end position="1195"/>
    </location>
</feature>
<dbReference type="Gene3D" id="3.40.47.10">
    <property type="match status" value="2"/>
</dbReference>
<feature type="active site" description="Proton acceptor; for dehydratase activity" evidence="4">
    <location>
        <position position="1093"/>
    </location>
</feature>
<dbReference type="Pfam" id="PF00698">
    <property type="entry name" value="Acyl_transf_1"/>
    <property type="match status" value="1"/>
</dbReference>
<evidence type="ECO:0000256" key="1">
    <source>
        <dbReference type="ARBA" id="ARBA00022450"/>
    </source>
</evidence>